<dbReference type="OrthoDB" id="477186at2"/>
<dbReference type="InterPro" id="IPR028098">
    <property type="entry name" value="Glyco_trans_4-like_N"/>
</dbReference>
<dbReference type="CDD" id="cd03801">
    <property type="entry name" value="GT4_PimA-like"/>
    <property type="match status" value="1"/>
</dbReference>
<dbReference type="Proteomes" id="UP000184363">
    <property type="component" value="Unassembled WGS sequence"/>
</dbReference>
<sequence>MSEGSSRTGSSAGRKLKVLLVGKAAPDRGGIPTFLEMLTRGELSRLVDVDLLNVAHTGTPEGGKFTTGNIKRTLADARAVRRLAKGRDVVHIHSALAPTVTIIRAGLLAAAARSAGAAVVVHAHGGELRAWLRSDRRRRFLRLAMKPVAKVVAVWSAGLAMLREVFPDDRVVLVDNGVELDRWHPGPRDHTPPRILYVGLLTPRKGVLDLAQASKILRDRGIAHELRMLGGTPDEGPAAEAEVRANLPEWADLLGRREPEDVPSVYSDADIFCLPSWWEAQPLSILEAMGSGLPVVATDVGDVARLVEDGRTGFVVPLKDPERLADALEKLLVDADARRAMGDAGRERVEKHFSAEVTARNLATIYHEVTTPK</sequence>
<keyword evidence="5" id="KW-1185">Reference proteome</keyword>
<feature type="domain" description="Glycosyltransferase subfamily 4-like N-terminal" evidence="3">
    <location>
        <begin position="29"/>
        <end position="182"/>
    </location>
</feature>
<dbReference type="EMBL" id="FRAP01000021">
    <property type="protein sequence ID" value="SHL22540.1"/>
    <property type="molecule type" value="Genomic_DNA"/>
</dbReference>
<proteinExistence type="predicted"/>
<evidence type="ECO:0000256" key="1">
    <source>
        <dbReference type="ARBA" id="ARBA00022676"/>
    </source>
</evidence>
<keyword evidence="1" id="KW-0328">Glycosyltransferase</keyword>
<dbReference type="Gene3D" id="3.40.50.2000">
    <property type="entry name" value="Glycogen Phosphorylase B"/>
    <property type="match status" value="2"/>
</dbReference>
<evidence type="ECO:0000256" key="2">
    <source>
        <dbReference type="ARBA" id="ARBA00022679"/>
    </source>
</evidence>
<dbReference type="RefSeq" id="WP_073459619.1">
    <property type="nucleotide sequence ID" value="NZ_CALGVN010000008.1"/>
</dbReference>
<evidence type="ECO:0000313" key="4">
    <source>
        <dbReference type="EMBL" id="SHL22540.1"/>
    </source>
</evidence>
<accession>A0A1M6YWN5</accession>
<dbReference type="AlphaFoldDB" id="A0A1M6YWN5"/>
<dbReference type="PANTHER" id="PTHR12526">
    <property type="entry name" value="GLYCOSYLTRANSFERASE"/>
    <property type="match status" value="1"/>
</dbReference>
<protein>
    <submittedName>
        <fullName evidence="4">Glycosyltransferase involved in cell wall bisynthesis</fullName>
    </submittedName>
</protein>
<name>A0A1M6YWN5_PSETH</name>
<dbReference type="PANTHER" id="PTHR12526:SF510">
    <property type="entry name" value="D-INOSITOL 3-PHOSPHATE GLYCOSYLTRANSFERASE"/>
    <property type="match status" value="1"/>
</dbReference>
<dbReference type="Pfam" id="PF13692">
    <property type="entry name" value="Glyco_trans_1_4"/>
    <property type="match status" value="1"/>
</dbReference>
<dbReference type="GO" id="GO:0016757">
    <property type="term" value="F:glycosyltransferase activity"/>
    <property type="evidence" value="ECO:0007669"/>
    <property type="project" value="UniProtKB-KW"/>
</dbReference>
<reference evidence="4 5" key="1">
    <citation type="submission" date="2016-11" db="EMBL/GenBank/DDBJ databases">
        <authorList>
            <person name="Jaros S."/>
            <person name="Januszkiewicz K."/>
            <person name="Wedrychowicz H."/>
        </authorList>
    </citation>
    <scope>NUCLEOTIDE SEQUENCE [LARGE SCALE GENOMIC DNA]</scope>
    <source>
        <strain evidence="4 5">DSM 43832</strain>
    </source>
</reference>
<dbReference type="Pfam" id="PF13439">
    <property type="entry name" value="Glyco_transf_4"/>
    <property type="match status" value="1"/>
</dbReference>
<evidence type="ECO:0000313" key="5">
    <source>
        <dbReference type="Proteomes" id="UP000184363"/>
    </source>
</evidence>
<evidence type="ECO:0000259" key="3">
    <source>
        <dbReference type="Pfam" id="PF13439"/>
    </source>
</evidence>
<dbReference type="STRING" id="1848.SAMN05443637_121118"/>
<dbReference type="SUPFAM" id="SSF53756">
    <property type="entry name" value="UDP-Glycosyltransferase/glycogen phosphorylase"/>
    <property type="match status" value="1"/>
</dbReference>
<keyword evidence="2 4" id="KW-0808">Transferase</keyword>
<gene>
    <name evidence="4" type="ORF">SAMN05443637_121118</name>
</gene>
<organism evidence="4 5">
    <name type="scientific">Pseudonocardia thermophila</name>
    <dbReference type="NCBI Taxonomy" id="1848"/>
    <lineage>
        <taxon>Bacteria</taxon>
        <taxon>Bacillati</taxon>
        <taxon>Actinomycetota</taxon>
        <taxon>Actinomycetes</taxon>
        <taxon>Pseudonocardiales</taxon>
        <taxon>Pseudonocardiaceae</taxon>
        <taxon>Pseudonocardia</taxon>
    </lineage>
</organism>